<feature type="active site" description="Proton donor" evidence="10 13">
    <location>
        <position position="683"/>
    </location>
</feature>
<evidence type="ECO:0000256" key="13">
    <source>
        <dbReference type="PIRSR" id="PIRSR000382-3"/>
    </source>
</evidence>
<dbReference type="EC" id="2.1.1.14" evidence="10"/>
<dbReference type="PIRSF" id="PIRSF000382">
    <property type="entry name" value="MeTrfase_B12_ind"/>
    <property type="match status" value="1"/>
</dbReference>
<comment type="pathway">
    <text evidence="2 10">Amino-acid biosynthesis; L-methionine biosynthesis via de novo pathway; L-methionine from L-homocysteine (MetE route): step 1/1.</text>
</comment>
<feature type="binding site" evidence="10">
    <location>
        <position position="715"/>
    </location>
    <ligand>
        <name>Zn(2+)</name>
        <dbReference type="ChEBI" id="CHEBI:29105"/>
        <note>catalytic</note>
    </ligand>
</feature>
<proteinExistence type="inferred from homology"/>
<evidence type="ECO:0000256" key="1">
    <source>
        <dbReference type="ARBA" id="ARBA00002777"/>
    </source>
</evidence>
<evidence type="ECO:0000256" key="6">
    <source>
        <dbReference type="ARBA" id="ARBA00022679"/>
    </source>
</evidence>
<sequence>MTTITTSNLGFPRLGRKREWKKAIESYWAKKIDKAELDQKISDLHRENLLLQKHYNLDSVPVGDFSLYDHILDTSLLFNIIPERFQGREVNDDLLFDIARGNKEHVASALIKWFNTNYHYIVPEWDNVEPKVNHNVLLDRFNYAKSLNVNAHPVIVGPITFVKLSKGGHQSFEEKVQTLLPLYKEVLQALVDAGAEYIQVDEPVLVTDESEAYEAITREAYDYFDKAGLADKLVIQTYFERANVKFLSSLPVGGLGLDFVHDNGYNLKQIESGDFDSSKTLYAGIIDGRNVWAADIEAKKKLIETLQGHAKHIVIQPSSSLLHVPVSLDDETLEQSIEEGLSFATEKLDELDALRRLFNQNDSAKYDKLKARYERFQSQSFKNLEYDFDSVPTSRKSPFPERKKAQDARLHLPDLPTTTIGSFPQTQEVRKYRADWKNKRISDEAYNNFLESEIARWIKIQEDIGLDVLVHGEFERNDMVEFFGEKLQGFLVTKFGWVQSYGSRAVKPPVIYGDVKWTEPLTVKETVYAQSLTDKPVKGMLTGPVTILNWSFERVDVPRKVVQDQIALAIDEEVLALEEAGIKVIQVDEPALREGLPLRSEYHEQYLADAVNSFKLATSSVQDETQIHTHMCYSQFGQIIHAIHELDADVISIETSRSHGDLIKDFEDINYDLGIGLGVYDIHSPRIPTKDEIATAIDRSLQQIDRSLFWVNPDCGLKTRKEDEVKDALTVLVNTVRKKRASNNQNKPA</sequence>
<evidence type="ECO:0000256" key="11">
    <source>
        <dbReference type="PIRSR" id="PIRSR000382-1"/>
    </source>
</evidence>
<dbReference type="NCBIfam" id="TIGR01371">
    <property type="entry name" value="met_syn_B12ind"/>
    <property type="match status" value="1"/>
</dbReference>
<dbReference type="GO" id="GO:0008270">
    <property type="term" value="F:zinc ion binding"/>
    <property type="evidence" value="ECO:0007669"/>
    <property type="project" value="InterPro"/>
</dbReference>
<evidence type="ECO:0000256" key="9">
    <source>
        <dbReference type="ARBA" id="ARBA00023167"/>
    </source>
</evidence>
<dbReference type="CDD" id="cd03311">
    <property type="entry name" value="CIMS_C_terminal_like"/>
    <property type="match status" value="1"/>
</dbReference>
<feature type="binding site" evidence="10 11">
    <location>
        <position position="588"/>
    </location>
    <ligand>
        <name>L-methionine</name>
        <dbReference type="ChEBI" id="CHEBI:57844"/>
    </ligand>
</feature>
<comment type="cofactor">
    <cofactor evidence="12">
        <name>Zn(2+)</name>
        <dbReference type="ChEBI" id="CHEBI:29105"/>
    </cofactor>
    <text evidence="12">Binds 2 Zn(2+) ions per subunit.</text>
</comment>
<reference evidence="16" key="1">
    <citation type="submission" date="2013-03" db="EMBL/GenBank/DDBJ databases">
        <authorList>
            <person name="Borui P."/>
            <person name="Yunsong Y."/>
        </authorList>
    </citation>
    <scope>NUCLEOTIDE SEQUENCE</scope>
    <source>
        <strain evidence="16">SH32</strain>
    </source>
</reference>
<feature type="binding site" evidence="10">
    <location>
        <begin position="18"/>
        <end position="21"/>
    </location>
    <ligand>
        <name>5-methyltetrahydropteroyltri-L-glutamate</name>
        <dbReference type="ChEBI" id="CHEBI:58207"/>
    </ligand>
</feature>
<dbReference type="GO" id="GO:0009086">
    <property type="term" value="P:methionine biosynthetic process"/>
    <property type="evidence" value="ECO:0007669"/>
    <property type="project" value="UniProtKB-UniRule"/>
</dbReference>
<dbReference type="GO" id="GO:0032259">
    <property type="term" value="P:methylation"/>
    <property type="evidence" value="ECO:0007669"/>
    <property type="project" value="UniProtKB-KW"/>
</dbReference>
<keyword evidence="7 10" id="KW-0479">Metal-binding</keyword>
<name>A0A023UE34_STAHA</name>
<feature type="binding site" evidence="10 11">
    <location>
        <begin position="420"/>
        <end position="422"/>
    </location>
    <ligand>
        <name>L-homocysteine</name>
        <dbReference type="ChEBI" id="CHEBI:58199"/>
    </ligand>
</feature>
<feature type="domain" description="Cobalamin-independent methionine synthase MetE C-terminal/archaeal" evidence="14">
    <location>
        <begin position="415"/>
        <end position="735"/>
    </location>
</feature>
<feature type="binding site" evidence="11">
    <location>
        <position position="21"/>
    </location>
    <ligand>
        <name>5-methyltetrahydropteroyltri-L-glutamate</name>
        <dbReference type="ChEBI" id="CHEBI:58207"/>
    </ligand>
</feature>
<dbReference type="InterPro" id="IPR006276">
    <property type="entry name" value="Cobalamin-indep_Met_synthase"/>
</dbReference>
<comment type="cofactor">
    <cofactor evidence="10">
        <name>Zn(2+)</name>
        <dbReference type="ChEBI" id="CHEBI:29105"/>
    </cofactor>
    <text evidence="10">Binds 1 zinc ion per subunit.</text>
</comment>
<feature type="binding site" evidence="10 11">
    <location>
        <begin position="420"/>
        <end position="422"/>
    </location>
    <ligand>
        <name>L-methionine</name>
        <dbReference type="ChEBI" id="CHEBI:57844"/>
    </ligand>
</feature>
<dbReference type="InterPro" id="IPR038071">
    <property type="entry name" value="UROD/MetE-like_sf"/>
</dbReference>
<keyword evidence="6 10" id="KW-0808">Transferase</keyword>
<dbReference type="EMBL" id="KF006347">
    <property type="protein sequence ID" value="AHX99728.1"/>
    <property type="molecule type" value="Genomic_DNA"/>
</dbReference>
<comment type="function">
    <text evidence="1 10">Catalyzes the transfer of a methyl group from 5-methyltetrahydrofolate to homocysteine resulting in methionine formation.</text>
</comment>
<dbReference type="AlphaFoldDB" id="A0A023UE34"/>
<dbReference type="NCBIfam" id="NF003556">
    <property type="entry name" value="PRK05222.1"/>
    <property type="match status" value="1"/>
</dbReference>
<dbReference type="RefSeq" id="WP_053017484.1">
    <property type="nucleotide sequence ID" value="NZ_CUCW01000005.1"/>
</dbReference>
<evidence type="ECO:0000256" key="7">
    <source>
        <dbReference type="ARBA" id="ARBA00022723"/>
    </source>
</evidence>
<dbReference type="GO" id="GO:0003871">
    <property type="term" value="F:5-methyltetrahydropteroyltriglutamate-homocysteine S-methyltransferase activity"/>
    <property type="evidence" value="ECO:0007669"/>
    <property type="project" value="UniProtKB-UniRule"/>
</dbReference>
<keyword evidence="4 10" id="KW-0489">Methyltransferase</keyword>
<dbReference type="HAMAP" id="MF_00172">
    <property type="entry name" value="Meth_synth"/>
    <property type="match status" value="1"/>
</dbReference>
<organism evidence="16">
    <name type="scientific">Staphylococcus haemolyticus</name>
    <dbReference type="NCBI Taxonomy" id="1283"/>
    <lineage>
        <taxon>Bacteria</taxon>
        <taxon>Bacillati</taxon>
        <taxon>Bacillota</taxon>
        <taxon>Bacilli</taxon>
        <taxon>Bacillales</taxon>
        <taxon>Staphylococcaceae</taxon>
        <taxon>Staphylococcus</taxon>
    </lineage>
</organism>
<comment type="similarity">
    <text evidence="3 10">Belongs to the vitamin-B12 independent methionine synthase family.</text>
</comment>
<evidence type="ECO:0000256" key="12">
    <source>
        <dbReference type="PIRSR" id="PIRSR000382-2"/>
    </source>
</evidence>
<evidence type="ECO:0000256" key="5">
    <source>
        <dbReference type="ARBA" id="ARBA00022605"/>
    </source>
</evidence>
<evidence type="ECO:0000259" key="14">
    <source>
        <dbReference type="Pfam" id="PF01717"/>
    </source>
</evidence>
<dbReference type="CDD" id="cd03312">
    <property type="entry name" value="CIMS_N_terminal_like"/>
    <property type="match status" value="1"/>
</dbReference>
<evidence type="ECO:0000259" key="15">
    <source>
        <dbReference type="Pfam" id="PF08267"/>
    </source>
</evidence>
<keyword evidence="8 10" id="KW-0862">Zinc</keyword>
<feature type="binding site" evidence="10">
    <location>
        <position position="630"/>
    </location>
    <ligand>
        <name>Zn(2+)</name>
        <dbReference type="ChEBI" id="CHEBI:29105"/>
        <note>catalytic</note>
    </ligand>
</feature>
<keyword evidence="5 10" id="KW-0028">Amino-acid biosynthesis</keyword>
<feature type="binding site" evidence="12">
    <location>
        <position position="632"/>
    </location>
    <ligand>
        <name>Zn(2+)</name>
        <dbReference type="ChEBI" id="CHEBI:29105"/>
        <label>1</label>
        <note>catalytic</note>
    </ligand>
</feature>
<accession>A0A023UE34</accession>
<feature type="binding site" evidence="10">
    <location>
        <position position="112"/>
    </location>
    <ligand>
        <name>5-methyltetrahydropteroyltri-L-glutamate</name>
        <dbReference type="ChEBI" id="CHEBI:58207"/>
    </ligand>
</feature>
<comment type="caution">
    <text evidence="10">Lacks conserved residue(s) required for the propagation of feature annotation.</text>
</comment>
<dbReference type="Pfam" id="PF01717">
    <property type="entry name" value="Meth_synt_2"/>
    <property type="match status" value="1"/>
</dbReference>
<feature type="binding site" evidence="10">
    <location>
        <position position="632"/>
    </location>
    <ligand>
        <name>Zn(2+)</name>
        <dbReference type="ChEBI" id="CHEBI:29105"/>
        <note>catalytic</note>
    </ligand>
</feature>
<feature type="binding site" evidence="12">
    <location>
        <position position="630"/>
    </location>
    <ligand>
        <name>Zn(2+)</name>
        <dbReference type="ChEBI" id="CHEBI:29105"/>
        <label>1</label>
        <note>catalytic</note>
    </ligand>
</feature>
<dbReference type="PANTHER" id="PTHR30519">
    <property type="entry name" value="5-METHYLTETRAHYDROPTEROYLTRIGLUTAMATE--HOMOCYSTEINE METHYLTRANSFERASE"/>
    <property type="match status" value="1"/>
</dbReference>
<feature type="binding site" evidence="10">
    <location>
        <position position="473"/>
    </location>
    <ligand>
        <name>L-homocysteine</name>
        <dbReference type="ChEBI" id="CHEBI:58199"/>
    </ligand>
</feature>
<dbReference type="Pfam" id="PF08267">
    <property type="entry name" value="Meth_synt_1"/>
    <property type="match status" value="1"/>
</dbReference>
<evidence type="ECO:0000256" key="8">
    <source>
        <dbReference type="ARBA" id="ARBA00022833"/>
    </source>
</evidence>
<reference evidence="16" key="2">
    <citation type="journal article" date="2014" name="PLoS ONE">
        <title>Characterization of the staphylococcal cassette chromosome composite island of Staphylococcus haemolyticus SH32, a methicillin-resistant clinical isolate from China.</title>
        <authorList>
            <person name="Yu D."/>
            <person name="Pi B."/>
            <person name="Chen Y."/>
            <person name="Wang Y."/>
            <person name="Ruan Z."/>
            <person name="Otto M."/>
            <person name="Yu Y."/>
        </authorList>
    </citation>
    <scope>NUCLEOTIDE SEQUENCE</scope>
    <source>
        <strain evidence="16">SH32</strain>
    </source>
</reference>
<feature type="binding site" evidence="10 11">
    <location>
        <position position="550"/>
    </location>
    <ligand>
        <name>5-methyltetrahydropteroyltri-L-glutamate</name>
        <dbReference type="ChEBI" id="CHEBI:58207"/>
    </ligand>
</feature>
<dbReference type="Gene3D" id="3.20.20.210">
    <property type="match status" value="2"/>
</dbReference>
<evidence type="ECO:0000256" key="3">
    <source>
        <dbReference type="ARBA" id="ARBA00009553"/>
    </source>
</evidence>
<feature type="binding site" evidence="12">
    <location>
        <position position="641"/>
    </location>
    <ligand>
        <name>Zn(2+)</name>
        <dbReference type="ChEBI" id="CHEBI:29105"/>
        <label>1</label>
        <note>catalytic</note>
    </ligand>
</feature>
<keyword evidence="9 10" id="KW-0486">Methionine biosynthesis</keyword>
<keyword evidence="10" id="KW-0677">Repeat</keyword>
<evidence type="ECO:0000256" key="10">
    <source>
        <dbReference type="HAMAP-Rule" id="MF_00172"/>
    </source>
</evidence>
<feature type="binding site" evidence="10 11">
    <location>
        <position position="473"/>
    </location>
    <ligand>
        <name>L-methionine</name>
        <dbReference type="ChEBI" id="CHEBI:57844"/>
    </ligand>
</feature>
<evidence type="ECO:0000256" key="2">
    <source>
        <dbReference type="ARBA" id="ARBA00004681"/>
    </source>
</evidence>
<dbReference type="InterPro" id="IPR013215">
    <property type="entry name" value="Cbl-indep_Met_Synth_N"/>
</dbReference>
<feature type="binding site" evidence="12">
    <location>
        <position position="715"/>
    </location>
    <ligand>
        <name>Zn(2+)</name>
        <dbReference type="ChEBI" id="CHEBI:29105"/>
        <label>1</label>
        <note>catalytic</note>
    </ligand>
</feature>
<evidence type="ECO:0000313" key="16">
    <source>
        <dbReference type="EMBL" id="AHX99728.1"/>
    </source>
</evidence>
<feature type="binding site" evidence="11">
    <location>
        <position position="117"/>
    </location>
    <ligand>
        <name>5-methyltetrahydropteroyltri-L-glutamate</name>
        <dbReference type="ChEBI" id="CHEBI:58207"/>
    </ligand>
</feature>
<feature type="domain" description="Cobalamin-independent methionine synthase MetE N-terminal" evidence="15">
    <location>
        <begin position="6"/>
        <end position="309"/>
    </location>
</feature>
<feature type="binding site" evidence="12">
    <location>
        <position position="654"/>
    </location>
    <ligand>
        <name>Zn(2+)</name>
        <dbReference type="ChEBI" id="CHEBI:29105"/>
        <label>1</label>
        <note>catalytic</note>
    </ligand>
</feature>
<comment type="catalytic activity">
    <reaction evidence="10">
        <text>5-methyltetrahydropteroyltri-L-glutamate + L-homocysteine = tetrahydropteroyltri-L-glutamate + L-methionine</text>
        <dbReference type="Rhea" id="RHEA:21196"/>
        <dbReference type="ChEBI" id="CHEBI:57844"/>
        <dbReference type="ChEBI" id="CHEBI:58140"/>
        <dbReference type="ChEBI" id="CHEBI:58199"/>
        <dbReference type="ChEBI" id="CHEBI:58207"/>
        <dbReference type="EC" id="2.1.1.14"/>
    </reaction>
</comment>
<feature type="binding site" evidence="10">
    <location>
        <position position="654"/>
    </location>
    <ligand>
        <name>Zn(2+)</name>
        <dbReference type="ChEBI" id="CHEBI:29105"/>
        <note>catalytic</note>
    </ligand>
</feature>
<evidence type="ECO:0000256" key="4">
    <source>
        <dbReference type="ARBA" id="ARBA00022603"/>
    </source>
</evidence>
<protein>
    <recommendedName>
        <fullName evidence="10">5-methyltetrahydropteroyltriglutamate--homocysteine methyltransferase</fullName>
        <ecNumber evidence="10">2.1.1.14</ecNumber>
    </recommendedName>
    <alternativeName>
        <fullName evidence="10">Cobalamin-independent methionine synthase</fullName>
    </alternativeName>
    <alternativeName>
        <fullName evidence="10">Methionine synthase, vitamin-B12 independent isozyme</fullName>
    </alternativeName>
</protein>
<feature type="binding site" evidence="10 11">
    <location>
        <position position="588"/>
    </location>
    <ligand>
        <name>L-homocysteine</name>
        <dbReference type="ChEBI" id="CHEBI:58199"/>
    </ligand>
</feature>
<dbReference type="UniPathway" id="UPA00051">
    <property type="reaction ID" value="UER00082"/>
</dbReference>
<gene>
    <name evidence="10" type="primary">metE</name>
    <name evidence="16" type="ORF">SHP0018</name>
</gene>
<dbReference type="SUPFAM" id="SSF51726">
    <property type="entry name" value="UROD/MetE-like"/>
    <property type="match status" value="2"/>
</dbReference>
<feature type="binding site" evidence="10">
    <location>
        <position position="594"/>
    </location>
    <ligand>
        <name>5-methyltetrahydropteroyltri-L-glutamate</name>
        <dbReference type="ChEBI" id="CHEBI:58207"/>
    </ligand>
</feature>
<dbReference type="InterPro" id="IPR002629">
    <property type="entry name" value="Met_Synth_C/arc"/>
</dbReference>